<evidence type="ECO:0000313" key="4">
    <source>
        <dbReference type="Proteomes" id="UP001446871"/>
    </source>
</evidence>
<dbReference type="PANTHER" id="PTHR48209:SF2">
    <property type="entry name" value="FI24008P1"/>
    <property type="match status" value="1"/>
</dbReference>
<evidence type="ECO:0000313" key="3">
    <source>
        <dbReference type="EMBL" id="KAK8082348.1"/>
    </source>
</evidence>
<evidence type="ECO:0000259" key="2">
    <source>
        <dbReference type="Pfam" id="PF20150"/>
    </source>
</evidence>
<dbReference type="InterPro" id="IPR045518">
    <property type="entry name" value="2EXR"/>
</dbReference>
<organism evidence="3 4">
    <name type="scientific">Apiospora saccharicola</name>
    <dbReference type="NCBI Taxonomy" id="335842"/>
    <lineage>
        <taxon>Eukaryota</taxon>
        <taxon>Fungi</taxon>
        <taxon>Dikarya</taxon>
        <taxon>Ascomycota</taxon>
        <taxon>Pezizomycotina</taxon>
        <taxon>Sordariomycetes</taxon>
        <taxon>Xylariomycetidae</taxon>
        <taxon>Amphisphaeriales</taxon>
        <taxon>Apiosporaceae</taxon>
        <taxon>Apiospora</taxon>
    </lineage>
</organism>
<feature type="compositionally biased region" description="Acidic residues" evidence="1">
    <location>
        <begin position="225"/>
        <end position="238"/>
    </location>
</feature>
<proteinExistence type="predicted"/>
<feature type="compositionally biased region" description="Acidic residues" evidence="1">
    <location>
        <begin position="387"/>
        <end position="407"/>
    </location>
</feature>
<dbReference type="Proteomes" id="UP001446871">
    <property type="component" value="Unassembled WGS sequence"/>
</dbReference>
<gene>
    <name evidence="3" type="ORF">PG996_001129</name>
</gene>
<feature type="region of interest" description="Disordered" evidence="1">
    <location>
        <begin position="384"/>
        <end position="453"/>
    </location>
</feature>
<evidence type="ECO:0000256" key="1">
    <source>
        <dbReference type="SAM" id="MobiDB-lite"/>
    </source>
</evidence>
<name>A0ABR1WFQ2_9PEZI</name>
<protein>
    <recommendedName>
        <fullName evidence="2">2EXR domain-containing protein</fullName>
    </recommendedName>
</protein>
<dbReference type="PANTHER" id="PTHR48209">
    <property type="entry name" value="AGL056WP"/>
    <property type="match status" value="1"/>
</dbReference>
<dbReference type="Pfam" id="PF20150">
    <property type="entry name" value="2EXR"/>
    <property type="match status" value="1"/>
</dbReference>
<feature type="compositionally biased region" description="Basic and acidic residues" evidence="1">
    <location>
        <begin position="444"/>
        <end position="453"/>
    </location>
</feature>
<comment type="caution">
    <text evidence="3">The sequence shown here is derived from an EMBL/GenBank/DDBJ whole genome shotgun (WGS) entry which is preliminary data.</text>
</comment>
<feature type="domain" description="2EXR" evidence="2">
    <location>
        <begin position="12"/>
        <end position="163"/>
    </location>
</feature>
<dbReference type="EMBL" id="JAQQWM010000001">
    <property type="protein sequence ID" value="KAK8082348.1"/>
    <property type="molecule type" value="Genomic_DNA"/>
</dbReference>
<reference evidence="3 4" key="1">
    <citation type="submission" date="2023-01" db="EMBL/GenBank/DDBJ databases">
        <title>Analysis of 21 Apiospora genomes using comparative genomics revels a genus with tremendous synthesis potential of carbohydrate active enzymes and secondary metabolites.</title>
        <authorList>
            <person name="Sorensen T."/>
        </authorList>
    </citation>
    <scope>NUCLEOTIDE SEQUENCE [LARGE SCALE GENOMIC DNA]</scope>
    <source>
        <strain evidence="3 4">CBS 83171</strain>
    </source>
</reference>
<feature type="compositionally biased region" description="Acidic residues" evidence="1">
    <location>
        <begin position="415"/>
        <end position="442"/>
    </location>
</feature>
<feature type="region of interest" description="Disordered" evidence="1">
    <location>
        <begin position="225"/>
        <end position="244"/>
    </location>
</feature>
<accession>A0ABR1WFQ2</accession>
<keyword evidence="4" id="KW-1185">Reference proteome</keyword>
<sequence>METSPPKPAVHFPRFLNLAAELRSNIWLQALPDTDRAIRLAMHHYTHSTMHSCVTVDGNFCGCHSRCPRYTEGQPSHIGVCMADGFFAVAEGDEDPEDDIVSGTLLRSLGLACRESREIVTRAYPETVRVWEYVNPVSAARGGWDHGCRRSRQVRCNPATDILVITSMPDYSSLHPADDGPNHGDTQLAKQFSRDPEAFRHFRKIISSFQCVALDYIGNRADGLDDDDDIGDGDYESDDGQRRSEEVIRTPDTVILLFWFESLRQLSLWPNPRWWPEVLVGNRIWVDDVRMLHYDYDELSDTLEILVDYRQYARIQQGHAAADEQLHWVARPRPLPSSKMGCYVPSDPDDTVSRSLVSACRESRHFRGLVSSFQRLVLGWVGSRADDSDEDGYNDSGVDDVEEDEDLNDQRGGGEDPEDPDDDDDDDDDDDATGNDDDDATGNEDNHWAQRDKMRISINGAPGTKSMDATGHSNLLCWFDWKSRTSSRFIPSPSTLTLVLREGVSKIGY</sequence>